<dbReference type="AlphaFoldDB" id="A0A2Z2KKM9"/>
<evidence type="ECO:0000313" key="2">
    <source>
        <dbReference type="Proteomes" id="UP000249890"/>
    </source>
</evidence>
<proteinExistence type="predicted"/>
<accession>A0A2Z2KKM9</accession>
<dbReference type="OrthoDB" id="2629395at2"/>
<dbReference type="KEGG" id="pdh:B9T62_34490"/>
<gene>
    <name evidence="1" type="ORF">B9T62_34490</name>
</gene>
<name>A0A2Z2KKM9_9BACL</name>
<organism evidence="1 2">
    <name type="scientific">Paenibacillus donghaensis</name>
    <dbReference type="NCBI Taxonomy" id="414771"/>
    <lineage>
        <taxon>Bacteria</taxon>
        <taxon>Bacillati</taxon>
        <taxon>Bacillota</taxon>
        <taxon>Bacilli</taxon>
        <taxon>Bacillales</taxon>
        <taxon>Paenibacillaceae</taxon>
        <taxon>Paenibacillus</taxon>
    </lineage>
</organism>
<protein>
    <submittedName>
        <fullName evidence="1">Uncharacterized protein</fullName>
    </submittedName>
</protein>
<sequence>MFNDRPLTQSLIGPRIMALLDSDPEAFEQEAIEYFALGYPGRTIVRFDNPTFYLRDDRPLKPYFKDKQRQQR</sequence>
<evidence type="ECO:0000313" key="1">
    <source>
        <dbReference type="EMBL" id="ASA26597.1"/>
    </source>
</evidence>
<keyword evidence="2" id="KW-1185">Reference proteome</keyword>
<dbReference type="Proteomes" id="UP000249890">
    <property type="component" value="Chromosome"/>
</dbReference>
<reference evidence="1 2" key="1">
    <citation type="submission" date="2017-06" db="EMBL/GenBank/DDBJ databases">
        <title>Complete genome sequence of Paenibacillus donghaensis KCTC 13049T isolated from East Sea sediment, South Korea.</title>
        <authorList>
            <person name="Jung B.K."/>
            <person name="Hong S.-J."/>
            <person name="Shin J.-H."/>
        </authorList>
    </citation>
    <scope>NUCLEOTIDE SEQUENCE [LARGE SCALE GENOMIC DNA]</scope>
    <source>
        <strain evidence="1 2">KCTC 13049</strain>
    </source>
</reference>
<dbReference type="EMBL" id="CP021780">
    <property type="protein sequence ID" value="ASA26597.1"/>
    <property type="molecule type" value="Genomic_DNA"/>
</dbReference>